<reference evidence="8" key="2">
    <citation type="submission" date="2024-06" db="EMBL/GenBank/DDBJ databases">
        <authorList>
            <person name="Petrova K.O."/>
            <person name="Toshchakov S.V."/>
            <person name="Boltjanskaja Y.V."/>
            <person name="Kevbrin V."/>
        </authorList>
    </citation>
    <scope>NUCLEOTIDE SEQUENCE</scope>
    <source>
        <strain evidence="8">Z-910T</strain>
    </source>
</reference>
<comment type="subcellular location">
    <subcellularLocation>
        <location evidence="1">Cell membrane</location>
        <topology evidence="1">Multi-pass membrane protein</topology>
    </subcellularLocation>
</comment>
<dbReference type="EMBL" id="CP158367">
    <property type="protein sequence ID" value="XBX75111.1"/>
    <property type="molecule type" value="Genomic_DNA"/>
</dbReference>
<evidence type="ECO:0000256" key="4">
    <source>
        <dbReference type="ARBA" id="ARBA00022989"/>
    </source>
</evidence>
<dbReference type="InterPro" id="IPR027379">
    <property type="entry name" value="CLS_N"/>
</dbReference>
<reference evidence="8" key="1">
    <citation type="journal article" date="2013" name="Extremophiles">
        <title>Proteinivorax tanatarense gen. nov., sp. nov., an anaerobic, haloalkaliphilic, proteolytic bacterium isolated from a decaying algal bloom, and proposal of Proteinivoraceae fam. nov.</title>
        <authorList>
            <person name="Kevbrin V."/>
            <person name="Boltyanskaya Y."/>
            <person name="Zhilina T."/>
            <person name="Kolganova T."/>
            <person name="Lavrentjeva E."/>
            <person name="Kuznetsov B."/>
        </authorList>
    </citation>
    <scope>NUCLEOTIDE SEQUENCE</scope>
    <source>
        <strain evidence="8">Z-910T</strain>
    </source>
</reference>
<evidence type="ECO:0000256" key="5">
    <source>
        <dbReference type="ARBA" id="ARBA00023136"/>
    </source>
</evidence>
<evidence type="ECO:0000256" key="6">
    <source>
        <dbReference type="SAM" id="Phobius"/>
    </source>
</evidence>
<proteinExistence type="predicted"/>
<evidence type="ECO:0000259" key="7">
    <source>
        <dbReference type="Pfam" id="PF13396"/>
    </source>
</evidence>
<keyword evidence="5 6" id="KW-0472">Membrane</keyword>
<keyword evidence="4 6" id="KW-1133">Transmembrane helix</keyword>
<feature type="transmembrane region" description="Helical" evidence="6">
    <location>
        <begin position="50"/>
        <end position="69"/>
    </location>
</feature>
<dbReference type="GO" id="GO:0005886">
    <property type="term" value="C:plasma membrane"/>
    <property type="evidence" value="ECO:0007669"/>
    <property type="project" value="UniProtKB-SubCell"/>
</dbReference>
<keyword evidence="2" id="KW-1003">Cell membrane</keyword>
<sequence>MDFSFLNLIPFFGVFMAGLLALLTTAFWIWMIIDVIKTPTTEWEHEMEKIAWLLVVILVNWIGALIYYFSIKKSKNFYKEGRY</sequence>
<feature type="domain" description="Cardiolipin synthase N-terminal" evidence="7">
    <location>
        <begin position="26"/>
        <end position="69"/>
    </location>
</feature>
<accession>A0AAU7VMI0</accession>
<feature type="transmembrane region" description="Helical" evidence="6">
    <location>
        <begin position="7"/>
        <end position="30"/>
    </location>
</feature>
<protein>
    <submittedName>
        <fullName evidence="8">PLD nuclease N-terminal domain-containing protein</fullName>
    </submittedName>
</protein>
<dbReference type="Pfam" id="PF13396">
    <property type="entry name" value="PLDc_N"/>
    <property type="match status" value="1"/>
</dbReference>
<evidence type="ECO:0000313" key="8">
    <source>
        <dbReference type="EMBL" id="XBX75111.1"/>
    </source>
</evidence>
<keyword evidence="3 6" id="KW-0812">Transmembrane</keyword>
<evidence type="ECO:0000256" key="2">
    <source>
        <dbReference type="ARBA" id="ARBA00022475"/>
    </source>
</evidence>
<gene>
    <name evidence="8" type="ORF">PRVXT_000217</name>
</gene>
<name>A0AAU7VMI0_9FIRM</name>
<dbReference type="AlphaFoldDB" id="A0AAU7VMI0"/>
<dbReference type="RefSeq" id="WP_350343858.1">
    <property type="nucleotide sequence ID" value="NZ_CP158367.1"/>
</dbReference>
<evidence type="ECO:0000256" key="1">
    <source>
        <dbReference type="ARBA" id="ARBA00004651"/>
    </source>
</evidence>
<organism evidence="8">
    <name type="scientific">Proteinivorax tanatarense</name>
    <dbReference type="NCBI Taxonomy" id="1260629"/>
    <lineage>
        <taxon>Bacteria</taxon>
        <taxon>Bacillati</taxon>
        <taxon>Bacillota</taxon>
        <taxon>Clostridia</taxon>
        <taxon>Eubacteriales</taxon>
        <taxon>Proteinivoracaceae</taxon>
        <taxon>Proteinivorax</taxon>
    </lineage>
</organism>
<evidence type="ECO:0000256" key="3">
    <source>
        <dbReference type="ARBA" id="ARBA00022692"/>
    </source>
</evidence>